<organism evidence="1 2">
    <name type="scientific">Frankia canadensis</name>
    <dbReference type="NCBI Taxonomy" id="1836972"/>
    <lineage>
        <taxon>Bacteria</taxon>
        <taxon>Bacillati</taxon>
        <taxon>Actinomycetota</taxon>
        <taxon>Actinomycetes</taxon>
        <taxon>Frankiales</taxon>
        <taxon>Frankiaceae</taxon>
        <taxon>Frankia</taxon>
    </lineage>
</organism>
<keyword evidence="2" id="KW-1185">Reference proteome</keyword>
<accession>A0A2I2L1G6</accession>
<dbReference type="Proteomes" id="UP000234331">
    <property type="component" value="Unassembled WGS sequence"/>
</dbReference>
<evidence type="ECO:0000313" key="1">
    <source>
        <dbReference type="EMBL" id="SNQ51760.1"/>
    </source>
</evidence>
<name>A0A2I2L1G6_9ACTN</name>
<proteinExistence type="predicted"/>
<protein>
    <submittedName>
        <fullName evidence="1">Uncharacterized protein</fullName>
    </submittedName>
</protein>
<sequence>MVAGASSTFSSFFPHPCAVVDVETSGLARRRDRVLTARRDDQGISGLTRPSVTAT</sequence>
<reference evidence="1 2" key="1">
    <citation type="submission" date="2017-06" db="EMBL/GenBank/DDBJ databases">
        <authorList>
            <person name="Kim H.J."/>
            <person name="Triplett B.A."/>
        </authorList>
    </citation>
    <scope>NUCLEOTIDE SEQUENCE [LARGE SCALE GENOMIC DNA]</scope>
    <source>
        <strain evidence="1">FRACA_ARgP5</strain>
    </source>
</reference>
<dbReference type="AlphaFoldDB" id="A0A2I2L1G6"/>
<evidence type="ECO:0000313" key="2">
    <source>
        <dbReference type="Proteomes" id="UP000234331"/>
    </source>
</evidence>
<dbReference type="EMBL" id="FZMO01000547">
    <property type="protein sequence ID" value="SNQ51760.1"/>
    <property type="molecule type" value="Genomic_DNA"/>
</dbReference>
<gene>
    <name evidence="1" type="ORF">FRACA_80060</name>
</gene>